<evidence type="ECO:0000313" key="2">
    <source>
        <dbReference type="EMBL" id="RDY26356.1"/>
    </source>
</evidence>
<keyword evidence="1" id="KW-0812">Transmembrane</keyword>
<proteinExistence type="predicted"/>
<feature type="transmembrane region" description="Helical" evidence="1">
    <location>
        <begin position="359"/>
        <end position="377"/>
    </location>
</feature>
<feature type="transmembrane region" description="Helical" evidence="1">
    <location>
        <begin position="530"/>
        <end position="555"/>
    </location>
</feature>
<comment type="caution">
    <text evidence="2">The sequence shown here is derived from an EMBL/GenBank/DDBJ whole genome shotgun (WGS) entry which is preliminary data.</text>
</comment>
<feature type="transmembrane region" description="Helical" evidence="1">
    <location>
        <begin position="500"/>
        <end position="518"/>
    </location>
</feature>
<keyword evidence="1" id="KW-0472">Membrane</keyword>
<gene>
    <name evidence="2" type="ORF">CHL78_013945</name>
</gene>
<evidence type="ECO:0000256" key="1">
    <source>
        <dbReference type="SAM" id="Phobius"/>
    </source>
</evidence>
<dbReference type="GO" id="GO:1902604">
    <property type="term" value="P:p-aminobenzoyl-glutamate transmembrane transport"/>
    <property type="evidence" value="ECO:0007669"/>
    <property type="project" value="InterPro"/>
</dbReference>
<feature type="transmembrane region" description="Helical" evidence="1">
    <location>
        <begin position="469"/>
        <end position="494"/>
    </location>
</feature>
<organism evidence="2 3">
    <name type="scientific">Romboutsia weinsteinii</name>
    <dbReference type="NCBI Taxonomy" id="2020949"/>
    <lineage>
        <taxon>Bacteria</taxon>
        <taxon>Bacillati</taxon>
        <taxon>Bacillota</taxon>
        <taxon>Clostridia</taxon>
        <taxon>Peptostreptococcales</taxon>
        <taxon>Peptostreptococcaceae</taxon>
        <taxon>Romboutsia</taxon>
    </lineage>
</organism>
<dbReference type="InterPro" id="IPR004697">
    <property type="entry name" value="AbgT"/>
</dbReference>
<dbReference type="PANTHER" id="PTHR30282">
    <property type="entry name" value="P-AMINOBENZOYL GLUTAMATE TRANSPORTER"/>
    <property type="match status" value="1"/>
</dbReference>
<dbReference type="AlphaFoldDB" id="A0A371J122"/>
<feature type="transmembrane region" description="Helical" evidence="1">
    <location>
        <begin position="35"/>
        <end position="59"/>
    </location>
</feature>
<dbReference type="OrthoDB" id="3314392at2"/>
<dbReference type="RefSeq" id="WP_094366449.1">
    <property type="nucleotide sequence ID" value="NZ_NOJY02000029.1"/>
</dbReference>
<protein>
    <submittedName>
        <fullName evidence="2">AbgT family transporter</fullName>
    </submittedName>
</protein>
<name>A0A371J122_9FIRM</name>
<sequence>MDLSMKNKDTQAKKSKLQGFMDGIEKLGNKLPHPVLMFIYIAIFVLLASAVLGSFGVVAKTPLGEFPINNLLGQEPIEVLKVGATGTTVAERYSNGLSYVVGTAIANFMNMYAIGTILIIMLAIGLMEQSGYLSIAMKSIVKATPMKLVTPVVIFLGVMSNMASDAGYVVLIPLAALMYYTLGRNPIAGLAAGFAGVSGGFSANLFVSSTDALLLPFTQAAAETGDALAGTNLASTLSVTSNWFFMMASTAIIMIVGTLVIDKFVEPRLGKYNKKEANIEPEHETTQKELNAFKFTNKIMLVIIGIIVLTALPIDKNNTIPLVGDLSTTVGIWGTDADGNAVLTAADGFLNSIFFKGDMIMMLMFVIFGASGLLYGFKSGKFAKAQDIVPAMVKAMADMAPIIVILFFVAQFLNYFNDSHLGVLVASLGADLVSMIPTDSKVWTIVLMVAFIFLTAFVNLFMGGASSKWGLLAPIFVPILMVAGFSPAGVQLIYRIGDSATNVISPLMNYLGVIVIFGQKYKKDFGVGNLISTMMPVSVAFLIGWTIFAIIWALIGAPIGPGQFFFV</sequence>
<feature type="transmembrane region" description="Helical" evidence="1">
    <location>
        <begin position="187"/>
        <end position="207"/>
    </location>
</feature>
<keyword evidence="3" id="KW-1185">Reference proteome</keyword>
<dbReference type="EMBL" id="NOJY02000029">
    <property type="protein sequence ID" value="RDY26356.1"/>
    <property type="molecule type" value="Genomic_DNA"/>
</dbReference>
<feature type="transmembrane region" description="Helical" evidence="1">
    <location>
        <begin position="243"/>
        <end position="265"/>
    </location>
</feature>
<dbReference type="Proteomes" id="UP000215694">
    <property type="component" value="Unassembled WGS sequence"/>
</dbReference>
<feature type="transmembrane region" description="Helical" evidence="1">
    <location>
        <begin position="442"/>
        <end position="462"/>
    </location>
</feature>
<feature type="transmembrane region" description="Helical" evidence="1">
    <location>
        <begin position="295"/>
        <end position="314"/>
    </location>
</feature>
<keyword evidence="1" id="KW-1133">Transmembrane helix</keyword>
<dbReference type="Pfam" id="PF03806">
    <property type="entry name" value="ABG_transport"/>
    <property type="match status" value="1"/>
</dbReference>
<accession>A0A371J122</accession>
<evidence type="ECO:0000313" key="3">
    <source>
        <dbReference type="Proteomes" id="UP000215694"/>
    </source>
</evidence>
<feature type="transmembrane region" description="Helical" evidence="1">
    <location>
        <begin position="398"/>
        <end position="416"/>
    </location>
</feature>
<reference evidence="2 3" key="1">
    <citation type="journal article" date="2017" name="Genome Announc.">
        <title>Draft Genome Sequence of Romboutsia weinsteinii sp. nov. Strain CCRI-19649(T) Isolated from Surface Water.</title>
        <authorList>
            <person name="Maheux A.F."/>
            <person name="Boudreau D.K."/>
            <person name="Berube E."/>
            <person name="Boissinot M."/>
            <person name="Cantin P."/>
            <person name="Raymond F."/>
            <person name="Corbeil J."/>
            <person name="Omar R.F."/>
            <person name="Bergeron M.G."/>
        </authorList>
    </citation>
    <scope>NUCLEOTIDE SEQUENCE [LARGE SCALE GENOMIC DNA]</scope>
    <source>
        <strain evidence="2 3">CCRI-19649</strain>
    </source>
</reference>
<dbReference type="GO" id="GO:0015558">
    <property type="term" value="F:secondary active p-aminobenzoyl-glutamate transmembrane transporter activity"/>
    <property type="evidence" value="ECO:0007669"/>
    <property type="project" value="InterPro"/>
</dbReference>
<dbReference type="PANTHER" id="PTHR30282:SF0">
    <property type="entry name" value="P-AMINOBENZOYL-GLUTAMATE TRANSPORT PROTEIN"/>
    <property type="match status" value="1"/>
</dbReference>
<feature type="transmembrane region" description="Helical" evidence="1">
    <location>
        <begin position="104"/>
        <end position="127"/>
    </location>
</feature>